<feature type="non-terminal residue" evidence="4">
    <location>
        <position position="247"/>
    </location>
</feature>
<dbReference type="RefSeq" id="XP_033398320.1">
    <property type="nucleotide sequence ID" value="XM_033535964.1"/>
</dbReference>
<evidence type="ECO:0000256" key="2">
    <source>
        <dbReference type="SAM" id="MobiDB-lite"/>
    </source>
</evidence>
<dbReference type="InterPro" id="IPR041711">
    <property type="entry name" value="Met-tRNA-FMT_N"/>
</dbReference>
<evidence type="ECO:0000256" key="1">
    <source>
        <dbReference type="ARBA" id="ARBA00012261"/>
    </source>
</evidence>
<evidence type="ECO:0000313" key="4">
    <source>
        <dbReference type="EMBL" id="KAF2142608.1"/>
    </source>
</evidence>
<dbReference type="GeneID" id="54293460"/>
<dbReference type="EC" id="2.1.2.9" evidence="1"/>
<dbReference type="OrthoDB" id="10268103at2759"/>
<feature type="compositionally biased region" description="Low complexity" evidence="2">
    <location>
        <begin position="203"/>
        <end position="217"/>
    </location>
</feature>
<evidence type="ECO:0000259" key="3">
    <source>
        <dbReference type="Pfam" id="PF00551"/>
    </source>
</evidence>
<dbReference type="PANTHER" id="PTHR11138:SF5">
    <property type="entry name" value="METHIONYL-TRNA FORMYLTRANSFERASE, MITOCHONDRIAL"/>
    <property type="match status" value="1"/>
</dbReference>
<dbReference type="Gene3D" id="3.40.50.12230">
    <property type="match status" value="1"/>
</dbReference>
<feature type="non-terminal residue" evidence="4">
    <location>
        <position position="1"/>
    </location>
</feature>
<accession>A0A6A6BGA9</accession>
<dbReference type="Pfam" id="PF00551">
    <property type="entry name" value="Formyl_trans_N"/>
    <property type="match status" value="1"/>
</dbReference>
<name>A0A6A6BGA9_9PEZI</name>
<evidence type="ECO:0000313" key="5">
    <source>
        <dbReference type="Proteomes" id="UP000799438"/>
    </source>
</evidence>
<dbReference type="InterPro" id="IPR036477">
    <property type="entry name" value="Formyl_transf_N_sf"/>
</dbReference>
<sequence>PLRILFCGSDDFSIASLLALHREHQRDPAFIASIDVVHRPSKRTGRGLKTIREVPIATTASTLSLPTHPLDTFTRWTPPSPGPNLIVAVSFGLLIPARILSAARFGGLNVHPSLLPDLHGAAPIHRALLRGDTRTGISVQTLHPRHFDRGTVLARRSVSITEPETCGPEALVAQLAPIGAEELVRVLRERRYVDPVEAAAEAEAGADADAAPPQHAAKIQKSDSQVTFDKQPASSVLRTLRVLGSVW</sequence>
<feature type="region of interest" description="Disordered" evidence="2">
    <location>
        <begin position="203"/>
        <end position="230"/>
    </location>
</feature>
<dbReference type="GO" id="GO:0005739">
    <property type="term" value="C:mitochondrion"/>
    <property type="evidence" value="ECO:0007669"/>
    <property type="project" value="TreeGrafter"/>
</dbReference>
<gene>
    <name evidence="4" type="ORF">K452DRAFT_196637</name>
</gene>
<dbReference type="AlphaFoldDB" id="A0A6A6BGA9"/>
<dbReference type="InterPro" id="IPR002376">
    <property type="entry name" value="Formyl_transf_N"/>
</dbReference>
<keyword evidence="5" id="KW-1185">Reference proteome</keyword>
<dbReference type="PANTHER" id="PTHR11138">
    <property type="entry name" value="METHIONYL-TRNA FORMYLTRANSFERASE"/>
    <property type="match status" value="1"/>
</dbReference>
<protein>
    <recommendedName>
        <fullName evidence="1">methionyl-tRNA formyltransferase</fullName>
        <ecNumber evidence="1">2.1.2.9</ecNumber>
    </recommendedName>
</protein>
<dbReference type="EMBL" id="ML995484">
    <property type="protein sequence ID" value="KAF2142608.1"/>
    <property type="molecule type" value="Genomic_DNA"/>
</dbReference>
<organism evidence="4 5">
    <name type="scientific">Aplosporella prunicola CBS 121167</name>
    <dbReference type="NCBI Taxonomy" id="1176127"/>
    <lineage>
        <taxon>Eukaryota</taxon>
        <taxon>Fungi</taxon>
        <taxon>Dikarya</taxon>
        <taxon>Ascomycota</taxon>
        <taxon>Pezizomycotina</taxon>
        <taxon>Dothideomycetes</taxon>
        <taxon>Dothideomycetes incertae sedis</taxon>
        <taxon>Botryosphaeriales</taxon>
        <taxon>Aplosporellaceae</taxon>
        <taxon>Aplosporella</taxon>
    </lineage>
</organism>
<dbReference type="CDD" id="cd08646">
    <property type="entry name" value="FMT_core_Met-tRNA-FMT_N"/>
    <property type="match status" value="1"/>
</dbReference>
<proteinExistence type="predicted"/>
<reference evidence="4" key="1">
    <citation type="journal article" date="2020" name="Stud. Mycol.">
        <title>101 Dothideomycetes genomes: a test case for predicting lifestyles and emergence of pathogens.</title>
        <authorList>
            <person name="Haridas S."/>
            <person name="Albert R."/>
            <person name="Binder M."/>
            <person name="Bloem J."/>
            <person name="Labutti K."/>
            <person name="Salamov A."/>
            <person name="Andreopoulos B."/>
            <person name="Baker S."/>
            <person name="Barry K."/>
            <person name="Bills G."/>
            <person name="Bluhm B."/>
            <person name="Cannon C."/>
            <person name="Castanera R."/>
            <person name="Culley D."/>
            <person name="Daum C."/>
            <person name="Ezra D."/>
            <person name="Gonzalez J."/>
            <person name="Henrissat B."/>
            <person name="Kuo A."/>
            <person name="Liang C."/>
            <person name="Lipzen A."/>
            <person name="Lutzoni F."/>
            <person name="Magnuson J."/>
            <person name="Mondo S."/>
            <person name="Nolan M."/>
            <person name="Ohm R."/>
            <person name="Pangilinan J."/>
            <person name="Park H.-J."/>
            <person name="Ramirez L."/>
            <person name="Alfaro M."/>
            <person name="Sun H."/>
            <person name="Tritt A."/>
            <person name="Yoshinaga Y."/>
            <person name="Zwiers L.-H."/>
            <person name="Turgeon B."/>
            <person name="Goodwin S."/>
            <person name="Spatafora J."/>
            <person name="Crous P."/>
            <person name="Grigoriev I."/>
        </authorList>
    </citation>
    <scope>NUCLEOTIDE SEQUENCE</scope>
    <source>
        <strain evidence="4">CBS 121167</strain>
    </source>
</reference>
<dbReference type="Proteomes" id="UP000799438">
    <property type="component" value="Unassembled WGS sequence"/>
</dbReference>
<dbReference type="GO" id="GO:0004479">
    <property type="term" value="F:methionyl-tRNA formyltransferase activity"/>
    <property type="evidence" value="ECO:0007669"/>
    <property type="project" value="UniProtKB-EC"/>
</dbReference>
<feature type="domain" description="Formyl transferase N-terminal" evidence="3">
    <location>
        <begin position="3"/>
        <end position="184"/>
    </location>
</feature>
<dbReference type="SUPFAM" id="SSF53328">
    <property type="entry name" value="Formyltransferase"/>
    <property type="match status" value="1"/>
</dbReference>